<evidence type="ECO:0000313" key="2">
    <source>
        <dbReference type="EMBL" id="MED6150344.1"/>
    </source>
</evidence>
<evidence type="ECO:0000313" key="3">
    <source>
        <dbReference type="Proteomes" id="UP001341840"/>
    </source>
</evidence>
<gene>
    <name evidence="2" type="ORF">PIB30_071430</name>
</gene>
<dbReference type="EMBL" id="JASCZI010091446">
    <property type="protein sequence ID" value="MED6150344.1"/>
    <property type="molecule type" value="Genomic_DNA"/>
</dbReference>
<accession>A0ABU6TPA3</accession>
<organism evidence="2 3">
    <name type="scientific">Stylosanthes scabra</name>
    <dbReference type="NCBI Taxonomy" id="79078"/>
    <lineage>
        <taxon>Eukaryota</taxon>
        <taxon>Viridiplantae</taxon>
        <taxon>Streptophyta</taxon>
        <taxon>Embryophyta</taxon>
        <taxon>Tracheophyta</taxon>
        <taxon>Spermatophyta</taxon>
        <taxon>Magnoliopsida</taxon>
        <taxon>eudicotyledons</taxon>
        <taxon>Gunneridae</taxon>
        <taxon>Pentapetalae</taxon>
        <taxon>rosids</taxon>
        <taxon>fabids</taxon>
        <taxon>Fabales</taxon>
        <taxon>Fabaceae</taxon>
        <taxon>Papilionoideae</taxon>
        <taxon>50 kb inversion clade</taxon>
        <taxon>dalbergioids sensu lato</taxon>
        <taxon>Dalbergieae</taxon>
        <taxon>Pterocarpus clade</taxon>
        <taxon>Stylosanthes</taxon>
    </lineage>
</organism>
<keyword evidence="3" id="KW-1185">Reference proteome</keyword>
<proteinExistence type="predicted"/>
<evidence type="ECO:0000256" key="1">
    <source>
        <dbReference type="SAM" id="MobiDB-lite"/>
    </source>
</evidence>
<dbReference type="Proteomes" id="UP001341840">
    <property type="component" value="Unassembled WGS sequence"/>
</dbReference>
<feature type="region of interest" description="Disordered" evidence="1">
    <location>
        <begin position="46"/>
        <end position="70"/>
    </location>
</feature>
<protein>
    <submittedName>
        <fullName evidence="2">Uncharacterized protein</fullName>
    </submittedName>
</protein>
<reference evidence="2 3" key="1">
    <citation type="journal article" date="2023" name="Plants (Basel)">
        <title>Bridging the Gap: Combining Genomics and Transcriptomics Approaches to Understand Stylosanthes scabra, an Orphan Legume from the Brazilian Caatinga.</title>
        <authorList>
            <person name="Ferreira-Neto J.R.C."/>
            <person name="da Silva M.D."/>
            <person name="Binneck E."/>
            <person name="de Melo N.F."/>
            <person name="da Silva R.H."/>
            <person name="de Melo A.L.T.M."/>
            <person name="Pandolfi V."/>
            <person name="Bustamante F.O."/>
            <person name="Brasileiro-Vidal A.C."/>
            <person name="Benko-Iseppon A.M."/>
        </authorList>
    </citation>
    <scope>NUCLEOTIDE SEQUENCE [LARGE SCALE GENOMIC DNA]</scope>
    <source>
        <tissue evidence="2">Leaves</tissue>
    </source>
</reference>
<comment type="caution">
    <text evidence="2">The sequence shown here is derived from an EMBL/GenBank/DDBJ whole genome shotgun (WGS) entry which is preliminary data.</text>
</comment>
<sequence>MECATCSMKLSYPGEPTKKPITVPEESLLDSFRINFRCTRQFLQPSNSTANSTYSEPPHHLSHDSSSSSASSTHLISSFLVPWSIMLYKENSKGLREAFSSVPIPRE</sequence>
<name>A0ABU6TPA3_9FABA</name>
<feature type="non-terminal residue" evidence="2">
    <location>
        <position position="107"/>
    </location>
</feature>
<feature type="compositionally biased region" description="Polar residues" evidence="1">
    <location>
        <begin position="46"/>
        <end position="55"/>
    </location>
</feature>